<accession>A0AAE4NWA0</accession>
<sequence length="579" mass="65619">MGRTGKIKFVVFLVLAIGMMGASLWYAYGTASRADLVDYVGDEVWYVSASRNVLHRLGFQLHYVHNGYEGVNVIFKDNEAKLRYQYVVEGAMLKFNGNFSSKVNYQKFPAMYLEIPQKNLGDFLAYLEEKIPQDNFYVVTGFRYPDAEGIQNYLNTEHPFLGKDFIMLAMILGGDRPIAWRIPGIILYGLLQLLVLLTAYRITRSYTASLIALFFAAIDPLLQATAVTAMLDIYVAFFVALFVFLLVYSWDMGAGFSAGLAGASKVSGAFGYPIFFLKLVRDLAPGVDWKKLARIIIVTALIGGTIVAYAEYRAAYWDKSYFLVLLVLTAVALAEFSYSSRDAVRDLAYFFTVAVFLPLLGFLIPEIPIIKVQGLDPWLRDFLGSFKWHLSYKGENPWTSPFWEWFYNANPFHFHFNPDIVASTNPTLMLFTVVAVFAVPYVWRRRGEGALIPFGVFWSTVLLFALQYAMGGKTQFSFYATALVPEATVIMGVFLYDLVKWEAFEESLLTYLLWLGRVLKVKRFVEYAENNLRKSQKILGGVHVPSFPFPPTIWAREGVRKPKKTSIRTREGGLPRKSG</sequence>
<dbReference type="RefSeq" id="WP_315342497.1">
    <property type="nucleotide sequence ID" value="NZ_JAVDZE010000003.1"/>
</dbReference>
<keyword evidence="1" id="KW-0472">Membrane</keyword>
<proteinExistence type="predicted"/>
<name>A0AAE4NWA0_9EURY</name>
<evidence type="ECO:0000256" key="1">
    <source>
        <dbReference type="SAM" id="Phobius"/>
    </source>
</evidence>
<feature type="transmembrane region" description="Helical" evidence="1">
    <location>
        <begin position="450"/>
        <end position="470"/>
    </location>
</feature>
<dbReference type="EMBL" id="JAVDZE010000003">
    <property type="protein sequence ID" value="MDV3104314.1"/>
    <property type="molecule type" value="Genomic_DNA"/>
</dbReference>
<keyword evidence="1" id="KW-0812">Transmembrane</keyword>
<comment type="caution">
    <text evidence="2">The sequence shown here is derived from an EMBL/GenBank/DDBJ whole genome shotgun (WGS) entry which is preliminary data.</text>
</comment>
<feature type="transmembrane region" description="Helical" evidence="1">
    <location>
        <begin position="476"/>
        <end position="499"/>
    </location>
</feature>
<dbReference type="GO" id="GO:0016757">
    <property type="term" value="F:glycosyltransferase activity"/>
    <property type="evidence" value="ECO:0007669"/>
    <property type="project" value="UniProtKB-KW"/>
</dbReference>
<feature type="transmembrane region" description="Helical" evidence="1">
    <location>
        <begin position="178"/>
        <end position="200"/>
    </location>
</feature>
<feature type="transmembrane region" description="Helical" evidence="1">
    <location>
        <begin position="347"/>
        <end position="370"/>
    </location>
</feature>
<feature type="transmembrane region" description="Helical" evidence="1">
    <location>
        <begin position="420"/>
        <end position="443"/>
    </location>
</feature>
<evidence type="ECO:0000313" key="2">
    <source>
        <dbReference type="EMBL" id="MDV3104314.1"/>
    </source>
</evidence>
<feature type="transmembrane region" description="Helical" evidence="1">
    <location>
        <begin position="256"/>
        <end position="280"/>
    </location>
</feature>
<keyword evidence="2" id="KW-0328">Glycosyltransferase</keyword>
<keyword evidence="1" id="KW-1133">Transmembrane helix</keyword>
<feature type="transmembrane region" description="Helical" evidence="1">
    <location>
        <begin position="229"/>
        <end position="250"/>
    </location>
</feature>
<keyword evidence="3" id="KW-1185">Reference proteome</keyword>
<gene>
    <name evidence="2" type="ORF">RBI02_07180</name>
</gene>
<feature type="transmembrane region" description="Helical" evidence="1">
    <location>
        <begin position="321"/>
        <end position="338"/>
    </location>
</feature>
<dbReference type="Proteomes" id="UP001245683">
    <property type="component" value="Unassembled WGS sequence"/>
</dbReference>
<evidence type="ECO:0000313" key="3">
    <source>
        <dbReference type="Proteomes" id="UP001245683"/>
    </source>
</evidence>
<keyword evidence="2" id="KW-0808">Transferase</keyword>
<feature type="transmembrane region" description="Helical" evidence="1">
    <location>
        <begin position="292"/>
        <end position="309"/>
    </location>
</feature>
<dbReference type="AlphaFoldDB" id="A0AAE4NWA0"/>
<protein>
    <submittedName>
        <fullName evidence="2">Dolichyl-phosphate-mannose--protein mannosyltransferase</fullName>
    </submittedName>
</protein>
<reference evidence="2 3" key="1">
    <citation type="submission" date="2023-08" db="EMBL/GenBank/DDBJ databases">
        <title>Draft genome sequence of Thermococcus waiotapuensis WT1T, a thermophilic sulphur-dependent archaeon from order Thermococcales.</title>
        <authorList>
            <person name="Manners S.H."/>
            <person name="Carere C.R."/>
            <person name="Dhami M.K."/>
            <person name="Dobson R.C.J."/>
            <person name="Stott M.B."/>
        </authorList>
    </citation>
    <scope>NUCLEOTIDE SEQUENCE [LARGE SCALE GENOMIC DNA]</scope>
    <source>
        <strain evidence="2 3">WT1</strain>
    </source>
</reference>
<feature type="transmembrane region" description="Helical" evidence="1">
    <location>
        <begin position="6"/>
        <end position="28"/>
    </location>
</feature>
<organism evidence="2 3">
    <name type="scientific">Thermococcus waiotapuensis</name>
    <dbReference type="NCBI Taxonomy" id="90909"/>
    <lineage>
        <taxon>Archaea</taxon>
        <taxon>Methanobacteriati</taxon>
        <taxon>Methanobacteriota</taxon>
        <taxon>Thermococci</taxon>
        <taxon>Thermococcales</taxon>
        <taxon>Thermococcaceae</taxon>
        <taxon>Thermococcus</taxon>
    </lineage>
</organism>